<comment type="caution">
    <text evidence="2">The sequence shown here is derived from an EMBL/GenBank/DDBJ whole genome shotgun (WGS) entry which is preliminary data.</text>
</comment>
<evidence type="ECO:0000313" key="3">
    <source>
        <dbReference type="Proteomes" id="UP001279734"/>
    </source>
</evidence>
<dbReference type="EMBL" id="BSYO01000039">
    <property type="protein sequence ID" value="GMH31169.1"/>
    <property type="molecule type" value="Genomic_DNA"/>
</dbReference>
<evidence type="ECO:0000256" key="1">
    <source>
        <dbReference type="SAM" id="MobiDB-lite"/>
    </source>
</evidence>
<keyword evidence="3" id="KW-1185">Reference proteome</keyword>
<sequence>MLSWESGSSKEGGNPFWGCLIAGKSMFVQMMHPHTSEPGTVVWPPSGHGAPRGASPARRGPMLVGERRSEDLQAMLERGSQQDIFCLLQSMLSLCG</sequence>
<evidence type="ECO:0000313" key="2">
    <source>
        <dbReference type="EMBL" id="GMH31169.1"/>
    </source>
</evidence>
<name>A0AAD3Y8C5_NEPGR</name>
<accession>A0AAD3Y8C5</accession>
<gene>
    <name evidence="2" type="ORF">Nepgr_033012</name>
</gene>
<protein>
    <submittedName>
        <fullName evidence="2">Uncharacterized protein</fullName>
    </submittedName>
</protein>
<reference evidence="2" key="1">
    <citation type="submission" date="2023-05" db="EMBL/GenBank/DDBJ databases">
        <title>Nepenthes gracilis genome sequencing.</title>
        <authorList>
            <person name="Fukushima K."/>
        </authorList>
    </citation>
    <scope>NUCLEOTIDE SEQUENCE</scope>
    <source>
        <strain evidence="2">SING2019-196</strain>
    </source>
</reference>
<dbReference type="AlphaFoldDB" id="A0AAD3Y8C5"/>
<proteinExistence type="predicted"/>
<feature type="region of interest" description="Disordered" evidence="1">
    <location>
        <begin position="38"/>
        <end position="61"/>
    </location>
</feature>
<dbReference type="Proteomes" id="UP001279734">
    <property type="component" value="Unassembled WGS sequence"/>
</dbReference>
<organism evidence="2 3">
    <name type="scientific">Nepenthes gracilis</name>
    <name type="common">Slender pitcher plant</name>
    <dbReference type="NCBI Taxonomy" id="150966"/>
    <lineage>
        <taxon>Eukaryota</taxon>
        <taxon>Viridiplantae</taxon>
        <taxon>Streptophyta</taxon>
        <taxon>Embryophyta</taxon>
        <taxon>Tracheophyta</taxon>
        <taxon>Spermatophyta</taxon>
        <taxon>Magnoliopsida</taxon>
        <taxon>eudicotyledons</taxon>
        <taxon>Gunneridae</taxon>
        <taxon>Pentapetalae</taxon>
        <taxon>Caryophyllales</taxon>
        <taxon>Nepenthaceae</taxon>
        <taxon>Nepenthes</taxon>
    </lineage>
</organism>